<dbReference type="CDD" id="cd24138">
    <property type="entry name" value="TtcA-like"/>
    <property type="match status" value="1"/>
</dbReference>
<dbReference type="PANTHER" id="PTHR43686:SF1">
    <property type="entry name" value="AMINOTRAN_5 DOMAIN-CONTAINING PROTEIN"/>
    <property type="match status" value="1"/>
</dbReference>
<dbReference type="SMART" id="SM00450">
    <property type="entry name" value="RHOD"/>
    <property type="match status" value="1"/>
</dbReference>
<name>A0A1Q6PF98_9FIRM</name>
<dbReference type="InterPro" id="IPR014729">
    <property type="entry name" value="Rossmann-like_a/b/a_fold"/>
</dbReference>
<evidence type="ECO:0000313" key="3">
    <source>
        <dbReference type="Proteomes" id="UP000285201"/>
    </source>
</evidence>
<dbReference type="CDD" id="cd00158">
    <property type="entry name" value="RHOD"/>
    <property type="match status" value="1"/>
</dbReference>
<dbReference type="SUPFAM" id="SSF52402">
    <property type="entry name" value="Adenine nucleotide alpha hydrolases-like"/>
    <property type="match status" value="1"/>
</dbReference>
<dbReference type="AlphaFoldDB" id="A0A1Q6PF98"/>
<dbReference type="PANTHER" id="PTHR43686">
    <property type="entry name" value="SULFURTRANSFERASE-RELATED"/>
    <property type="match status" value="1"/>
</dbReference>
<comment type="caution">
    <text evidence="2">The sequence shown here is derived from an EMBL/GenBank/DDBJ whole genome shotgun (WGS) entry which is preliminary data.</text>
</comment>
<dbReference type="Gene3D" id="3.40.250.10">
    <property type="entry name" value="Rhodanese-like domain"/>
    <property type="match status" value="1"/>
</dbReference>
<dbReference type="RefSeq" id="WP_070099718.1">
    <property type="nucleotide sequence ID" value="NZ_CZBU01000004.1"/>
</dbReference>
<dbReference type="InterPro" id="IPR001763">
    <property type="entry name" value="Rhodanese-like_dom"/>
</dbReference>
<dbReference type="InterPro" id="IPR036873">
    <property type="entry name" value="Rhodanese-like_dom_sf"/>
</dbReference>
<dbReference type="Pfam" id="PF01171">
    <property type="entry name" value="ATP_bind_3"/>
    <property type="match status" value="1"/>
</dbReference>
<dbReference type="Gene3D" id="3.40.50.620">
    <property type="entry name" value="HUPs"/>
    <property type="match status" value="1"/>
</dbReference>
<reference evidence="2 3" key="1">
    <citation type="submission" date="2018-08" db="EMBL/GenBank/DDBJ databases">
        <title>A genome reference for cultivated species of the human gut microbiota.</title>
        <authorList>
            <person name="Zou Y."/>
            <person name="Xue W."/>
            <person name="Luo G."/>
        </authorList>
    </citation>
    <scope>NUCLEOTIDE SEQUENCE [LARGE SCALE GENOMIC DNA]</scope>
    <source>
        <strain evidence="2 3">AF36-7BH</strain>
    </source>
</reference>
<dbReference type="PROSITE" id="PS50206">
    <property type="entry name" value="RHODANESE_3"/>
    <property type="match status" value="1"/>
</dbReference>
<sequence length="412" mass="47981">MMKTIIDYQNDEREKVLLDVRDKQEFEKETYPGARNWYWEELIKVLEETPEEFTQQFDKSVPIYLLCYTGLHSDDLADILEEMGYEVYSLYGGWGAYMKWKFENYVKEAQAENELSGEERVKEIERSIVKKFRKPIWRKFTQALNEYDLIQDGDKIAVCISGGKDSMLMAKLFQELKRHGKNNFELVFLVMNPGYNDINYQVILNNAKILDIPITVFKSEIFDTVADIEESPCYLCARMRRGYLYSKAKELGCNKIALGHHYDDVIETILMGMLYGAQIQTMMPKLHSTNFEGMELIRPLYLIREADIIHWRDYNNLAFIQCACRLTESCASCGGTEKGSKRGEIKQLIKDLTKVSPYIEKNIFRSVENVNLDTVIAYKQYGVKHNFLERYDEMGRLNGASGSQTADNKEME</sequence>
<proteinExistence type="predicted"/>
<organism evidence="2 3">
    <name type="scientific">Lachnospira eligens</name>
    <dbReference type="NCBI Taxonomy" id="39485"/>
    <lineage>
        <taxon>Bacteria</taxon>
        <taxon>Bacillati</taxon>
        <taxon>Bacillota</taxon>
        <taxon>Clostridia</taxon>
        <taxon>Lachnospirales</taxon>
        <taxon>Lachnospiraceae</taxon>
        <taxon>Lachnospira</taxon>
    </lineage>
</organism>
<gene>
    <name evidence="2" type="ORF">DW007_06805</name>
</gene>
<protein>
    <submittedName>
        <fullName evidence="2">ATPase</fullName>
    </submittedName>
</protein>
<feature type="domain" description="Rhodanese" evidence="1">
    <location>
        <begin position="11"/>
        <end position="109"/>
    </location>
</feature>
<dbReference type="Pfam" id="PF00581">
    <property type="entry name" value="Rhodanese"/>
    <property type="match status" value="1"/>
</dbReference>
<dbReference type="EMBL" id="QROY01000004">
    <property type="protein sequence ID" value="RHL69238.1"/>
    <property type="molecule type" value="Genomic_DNA"/>
</dbReference>
<evidence type="ECO:0000313" key="2">
    <source>
        <dbReference type="EMBL" id="RHL69238.1"/>
    </source>
</evidence>
<accession>A0A1Q6PF98</accession>
<dbReference type="SUPFAM" id="SSF52821">
    <property type="entry name" value="Rhodanese/Cell cycle control phosphatase"/>
    <property type="match status" value="1"/>
</dbReference>
<evidence type="ECO:0000259" key="1">
    <source>
        <dbReference type="PROSITE" id="PS50206"/>
    </source>
</evidence>
<dbReference type="OrthoDB" id="9801054at2"/>
<dbReference type="Proteomes" id="UP000285201">
    <property type="component" value="Unassembled WGS sequence"/>
</dbReference>
<dbReference type="InterPro" id="IPR011063">
    <property type="entry name" value="TilS/TtcA_N"/>
</dbReference>